<proteinExistence type="inferred from homology"/>
<reference evidence="8" key="1">
    <citation type="submission" date="2020-06" db="EMBL/GenBank/DDBJ databases">
        <authorList>
            <person name="Li T."/>
            <person name="Hu X."/>
            <person name="Zhang T."/>
            <person name="Song X."/>
            <person name="Zhang H."/>
            <person name="Dai N."/>
            <person name="Sheng W."/>
            <person name="Hou X."/>
            <person name="Wei L."/>
        </authorList>
    </citation>
    <scope>NUCLEOTIDE SEQUENCE</scope>
    <source>
        <strain evidence="8">G02</strain>
        <tissue evidence="8">Leaf</tissue>
    </source>
</reference>
<protein>
    <submittedName>
        <fullName evidence="8">Rhomboid-like protein 15</fullName>
    </submittedName>
</protein>
<evidence type="ECO:0000256" key="6">
    <source>
        <dbReference type="SAM" id="Phobius"/>
    </source>
</evidence>
<dbReference type="EMBL" id="JACGWJ010000019">
    <property type="protein sequence ID" value="KAL0344886.1"/>
    <property type="molecule type" value="Genomic_DNA"/>
</dbReference>
<dbReference type="InterPro" id="IPR035952">
    <property type="entry name" value="Rhomboid-like_sf"/>
</dbReference>
<feature type="non-terminal residue" evidence="8">
    <location>
        <position position="132"/>
    </location>
</feature>
<dbReference type="Gene3D" id="1.20.1540.10">
    <property type="entry name" value="Rhomboid-like"/>
    <property type="match status" value="1"/>
</dbReference>
<dbReference type="GO" id="GO:0016020">
    <property type="term" value="C:membrane"/>
    <property type="evidence" value="ECO:0007669"/>
    <property type="project" value="UniProtKB-SubCell"/>
</dbReference>
<evidence type="ECO:0000313" key="8">
    <source>
        <dbReference type="EMBL" id="KAL0344886.1"/>
    </source>
</evidence>
<evidence type="ECO:0000256" key="1">
    <source>
        <dbReference type="ARBA" id="ARBA00004141"/>
    </source>
</evidence>
<gene>
    <name evidence="8" type="ORF">Sradi_4319900</name>
</gene>
<keyword evidence="5 6" id="KW-0472">Membrane</keyword>
<comment type="subcellular location">
    <subcellularLocation>
        <location evidence="1">Membrane</location>
        <topology evidence="1">Multi-pass membrane protein</topology>
    </subcellularLocation>
</comment>
<dbReference type="InterPro" id="IPR022764">
    <property type="entry name" value="Peptidase_S54_rhomboid_dom"/>
</dbReference>
<organism evidence="8">
    <name type="scientific">Sesamum radiatum</name>
    <name type="common">Black benniseed</name>
    <dbReference type="NCBI Taxonomy" id="300843"/>
    <lineage>
        <taxon>Eukaryota</taxon>
        <taxon>Viridiplantae</taxon>
        <taxon>Streptophyta</taxon>
        <taxon>Embryophyta</taxon>
        <taxon>Tracheophyta</taxon>
        <taxon>Spermatophyta</taxon>
        <taxon>Magnoliopsida</taxon>
        <taxon>eudicotyledons</taxon>
        <taxon>Gunneridae</taxon>
        <taxon>Pentapetalae</taxon>
        <taxon>asterids</taxon>
        <taxon>lamiids</taxon>
        <taxon>Lamiales</taxon>
        <taxon>Pedaliaceae</taxon>
        <taxon>Sesamum</taxon>
    </lineage>
</organism>
<keyword evidence="3 6" id="KW-0812">Transmembrane</keyword>
<evidence type="ECO:0000256" key="2">
    <source>
        <dbReference type="ARBA" id="ARBA00009045"/>
    </source>
</evidence>
<keyword evidence="4 6" id="KW-1133">Transmembrane helix</keyword>
<dbReference type="SUPFAM" id="SSF144091">
    <property type="entry name" value="Rhomboid-like"/>
    <property type="match status" value="1"/>
</dbReference>
<evidence type="ECO:0000256" key="3">
    <source>
        <dbReference type="ARBA" id="ARBA00022692"/>
    </source>
</evidence>
<evidence type="ECO:0000256" key="4">
    <source>
        <dbReference type="ARBA" id="ARBA00022989"/>
    </source>
</evidence>
<dbReference type="AlphaFoldDB" id="A0AAW2NQW7"/>
<dbReference type="Pfam" id="PF01694">
    <property type="entry name" value="Rhomboid"/>
    <property type="match status" value="1"/>
</dbReference>
<evidence type="ECO:0000256" key="5">
    <source>
        <dbReference type="ARBA" id="ARBA00023136"/>
    </source>
</evidence>
<feature type="domain" description="Peptidase S54 rhomboid" evidence="7">
    <location>
        <begin position="1"/>
        <end position="107"/>
    </location>
</feature>
<sequence>MLALVPMGSELERIMGSIRLLYITILLATSNAILHLLMALVVAHNPFHPDLSLMNQCSIGFSGILFSMIVIETSLSGAQSRSVFGLFNVPAKWSVSLYPNALLTFAEDTFGLFNVLIPGASFYSSIESSSWL</sequence>
<feature type="transmembrane region" description="Helical" evidence="6">
    <location>
        <begin position="53"/>
        <end position="71"/>
    </location>
</feature>
<feature type="transmembrane region" description="Helical" evidence="6">
    <location>
        <begin position="20"/>
        <end position="41"/>
    </location>
</feature>
<evidence type="ECO:0000259" key="7">
    <source>
        <dbReference type="Pfam" id="PF01694"/>
    </source>
</evidence>
<reference evidence="8" key="2">
    <citation type="journal article" date="2024" name="Plant">
        <title>Genomic evolution and insights into agronomic trait innovations of Sesamum species.</title>
        <authorList>
            <person name="Miao H."/>
            <person name="Wang L."/>
            <person name="Qu L."/>
            <person name="Liu H."/>
            <person name="Sun Y."/>
            <person name="Le M."/>
            <person name="Wang Q."/>
            <person name="Wei S."/>
            <person name="Zheng Y."/>
            <person name="Lin W."/>
            <person name="Duan Y."/>
            <person name="Cao H."/>
            <person name="Xiong S."/>
            <person name="Wang X."/>
            <person name="Wei L."/>
            <person name="Li C."/>
            <person name="Ma Q."/>
            <person name="Ju M."/>
            <person name="Zhao R."/>
            <person name="Li G."/>
            <person name="Mu C."/>
            <person name="Tian Q."/>
            <person name="Mei H."/>
            <person name="Zhang T."/>
            <person name="Gao T."/>
            <person name="Zhang H."/>
        </authorList>
    </citation>
    <scope>NUCLEOTIDE SEQUENCE</scope>
    <source>
        <strain evidence="8">G02</strain>
    </source>
</reference>
<accession>A0AAW2NQW7</accession>
<comment type="similarity">
    <text evidence="2">Belongs to the peptidase S54 family.</text>
</comment>
<name>A0AAW2NQW7_SESRA</name>
<dbReference type="GO" id="GO:0004252">
    <property type="term" value="F:serine-type endopeptidase activity"/>
    <property type="evidence" value="ECO:0007669"/>
    <property type="project" value="InterPro"/>
</dbReference>
<comment type="caution">
    <text evidence="8">The sequence shown here is derived from an EMBL/GenBank/DDBJ whole genome shotgun (WGS) entry which is preliminary data.</text>
</comment>